<organism evidence="1 2">
    <name type="scientific">Spirosoma oryzae</name>
    <dbReference type="NCBI Taxonomy" id="1469603"/>
    <lineage>
        <taxon>Bacteria</taxon>
        <taxon>Pseudomonadati</taxon>
        <taxon>Bacteroidota</taxon>
        <taxon>Cytophagia</taxon>
        <taxon>Cytophagales</taxon>
        <taxon>Cytophagaceae</taxon>
        <taxon>Spirosoma</taxon>
    </lineage>
</organism>
<dbReference type="EMBL" id="PVTE01000009">
    <property type="protein sequence ID" value="PRY38387.1"/>
    <property type="molecule type" value="Genomic_DNA"/>
</dbReference>
<evidence type="ECO:0000313" key="2">
    <source>
        <dbReference type="Proteomes" id="UP000238375"/>
    </source>
</evidence>
<name>A0A2T0SY99_9BACT</name>
<reference evidence="1 2" key="1">
    <citation type="submission" date="2018-03" db="EMBL/GenBank/DDBJ databases">
        <title>Genomic Encyclopedia of Archaeal and Bacterial Type Strains, Phase II (KMG-II): from individual species to whole genera.</title>
        <authorList>
            <person name="Goeker M."/>
        </authorList>
    </citation>
    <scope>NUCLEOTIDE SEQUENCE [LARGE SCALE GENOMIC DNA]</scope>
    <source>
        <strain evidence="1 2">DSM 28354</strain>
    </source>
</reference>
<sequence>MRKKEALQLKKGDWVVLTNPENQEVPDITDLLGQVFQVEEVTLFGTFIRCKGLIIGHKTFHNSFLFEAEDPFKTKVRLARNKLLNHD</sequence>
<accession>A0A2T0SY99</accession>
<gene>
    <name evidence="1" type="ORF">CLV58_109114</name>
</gene>
<proteinExistence type="predicted"/>
<dbReference type="AlphaFoldDB" id="A0A2T0SY99"/>
<dbReference type="Proteomes" id="UP000238375">
    <property type="component" value="Unassembled WGS sequence"/>
</dbReference>
<protein>
    <submittedName>
        <fullName evidence="1">Uncharacterized protein</fullName>
    </submittedName>
</protein>
<keyword evidence="2" id="KW-1185">Reference proteome</keyword>
<comment type="caution">
    <text evidence="1">The sequence shown here is derived from an EMBL/GenBank/DDBJ whole genome shotgun (WGS) entry which is preliminary data.</text>
</comment>
<evidence type="ECO:0000313" key="1">
    <source>
        <dbReference type="EMBL" id="PRY38387.1"/>
    </source>
</evidence>